<gene>
    <name evidence="1" type="primary">ORF140340</name>
</gene>
<reference evidence="1" key="1">
    <citation type="submission" date="2014-12" db="EMBL/GenBank/DDBJ databases">
        <title>Insight into the proteome of Arion vulgaris.</title>
        <authorList>
            <person name="Aradska J."/>
            <person name="Bulat T."/>
            <person name="Smidak R."/>
            <person name="Sarate P."/>
            <person name="Gangsoo J."/>
            <person name="Sialana F."/>
            <person name="Bilban M."/>
            <person name="Lubec G."/>
        </authorList>
    </citation>
    <scope>NUCLEOTIDE SEQUENCE</scope>
    <source>
        <tissue evidence="1">Skin</tissue>
    </source>
</reference>
<dbReference type="AlphaFoldDB" id="A0A0B7AT58"/>
<protein>
    <submittedName>
        <fullName evidence="1">Uncharacterized protein</fullName>
    </submittedName>
</protein>
<dbReference type="EMBL" id="HACG01037168">
    <property type="protein sequence ID" value="CEK84033.1"/>
    <property type="molecule type" value="Transcribed_RNA"/>
</dbReference>
<evidence type="ECO:0000313" key="1">
    <source>
        <dbReference type="EMBL" id="CEK84033.1"/>
    </source>
</evidence>
<sequence length="96" mass="11240">MRNIWHATCQKYCTEYEFCSSGNSLSVLWKKYTSEQNDKVTTFKPTTFSMQCNSLARDLLHSILIDTRINSIVINVINRPLLDIYIWNLTMSDQKV</sequence>
<organism evidence="1">
    <name type="scientific">Arion vulgaris</name>
    <dbReference type="NCBI Taxonomy" id="1028688"/>
    <lineage>
        <taxon>Eukaryota</taxon>
        <taxon>Metazoa</taxon>
        <taxon>Spiralia</taxon>
        <taxon>Lophotrochozoa</taxon>
        <taxon>Mollusca</taxon>
        <taxon>Gastropoda</taxon>
        <taxon>Heterobranchia</taxon>
        <taxon>Euthyneura</taxon>
        <taxon>Panpulmonata</taxon>
        <taxon>Eupulmonata</taxon>
        <taxon>Stylommatophora</taxon>
        <taxon>Helicina</taxon>
        <taxon>Arionoidea</taxon>
        <taxon>Arionidae</taxon>
        <taxon>Arion</taxon>
    </lineage>
</organism>
<name>A0A0B7AT58_9EUPU</name>
<accession>A0A0B7AT58</accession>
<proteinExistence type="predicted"/>